<name>A0A9P6DUS6_9AGAM</name>
<dbReference type="AlphaFoldDB" id="A0A9P6DUS6"/>
<dbReference type="EMBL" id="MU128959">
    <property type="protein sequence ID" value="KAF9514552.1"/>
    <property type="molecule type" value="Genomic_DNA"/>
</dbReference>
<evidence type="ECO:0000313" key="2">
    <source>
        <dbReference type="Proteomes" id="UP000886523"/>
    </source>
</evidence>
<proteinExistence type="predicted"/>
<dbReference type="Proteomes" id="UP000886523">
    <property type="component" value="Unassembled WGS sequence"/>
</dbReference>
<evidence type="ECO:0000313" key="1">
    <source>
        <dbReference type="EMBL" id="KAF9514552.1"/>
    </source>
</evidence>
<keyword evidence="2" id="KW-1185">Reference proteome</keyword>
<comment type="caution">
    <text evidence="1">The sequence shown here is derived from an EMBL/GenBank/DDBJ whole genome shotgun (WGS) entry which is preliminary data.</text>
</comment>
<sequence length="170" mass="18911">MTRGTSDCGGRRDWNRRNSVQFLKAFVFFADPIRFDAIGIAELVQRGAFPCGSFGIFNHSVSASSHCLLVNENLHARCADAGLDRGLERRKKCYLGAQNALLMSPNVVDMSHPTVVAHGARLQKMEGALWLYQHFNNSMENQAKQRHSPPAVAGSSRRHVHFTLLVFDTA</sequence>
<protein>
    <submittedName>
        <fullName evidence="1">Uncharacterized protein</fullName>
    </submittedName>
</protein>
<gene>
    <name evidence="1" type="ORF">BS47DRAFT_858447</name>
</gene>
<organism evidence="1 2">
    <name type="scientific">Hydnum rufescens UP504</name>
    <dbReference type="NCBI Taxonomy" id="1448309"/>
    <lineage>
        <taxon>Eukaryota</taxon>
        <taxon>Fungi</taxon>
        <taxon>Dikarya</taxon>
        <taxon>Basidiomycota</taxon>
        <taxon>Agaricomycotina</taxon>
        <taxon>Agaricomycetes</taxon>
        <taxon>Cantharellales</taxon>
        <taxon>Hydnaceae</taxon>
        <taxon>Hydnum</taxon>
    </lineage>
</organism>
<accession>A0A9P6DUS6</accession>
<reference evidence="1" key="1">
    <citation type="journal article" date="2020" name="Nat. Commun.">
        <title>Large-scale genome sequencing of mycorrhizal fungi provides insights into the early evolution of symbiotic traits.</title>
        <authorList>
            <person name="Miyauchi S."/>
            <person name="Kiss E."/>
            <person name="Kuo A."/>
            <person name="Drula E."/>
            <person name="Kohler A."/>
            <person name="Sanchez-Garcia M."/>
            <person name="Morin E."/>
            <person name="Andreopoulos B."/>
            <person name="Barry K.W."/>
            <person name="Bonito G."/>
            <person name="Buee M."/>
            <person name="Carver A."/>
            <person name="Chen C."/>
            <person name="Cichocki N."/>
            <person name="Clum A."/>
            <person name="Culley D."/>
            <person name="Crous P.W."/>
            <person name="Fauchery L."/>
            <person name="Girlanda M."/>
            <person name="Hayes R.D."/>
            <person name="Keri Z."/>
            <person name="LaButti K."/>
            <person name="Lipzen A."/>
            <person name="Lombard V."/>
            <person name="Magnuson J."/>
            <person name="Maillard F."/>
            <person name="Murat C."/>
            <person name="Nolan M."/>
            <person name="Ohm R.A."/>
            <person name="Pangilinan J."/>
            <person name="Pereira M.F."/>
            <person name="Perotto S."/>
            <person name="Peter M."/>
            <person name="Pfister S."/>
            <person name="Riley R."/>
            <person name="Sitrit Y."/>
            <person name="Stielow J.B."/>
            <person name="Szollosi G."/>
            <person name="Zifcakova L."/>
            <person name="Stursova M."/>
            <person name="Spatafora J.W."/>
            <person name="Tedersoo L."/>
            <person name="Vaario L.M."/>
            <person name="Yamada A."/>
            <person name="Yan M."/>
            <person name="Wang P."/>
            <person name="Xu J."/>
            <person name="Bruns T."/>
            <person name="Baldrian P."/>
            <person name="Vilgalys R."/>
            <person name="Dunand C."/>
            <person name="Henrissat B."/>
            <person name="Grigoriev I.V."/>
            <person name="Hibbett D."/>
            <person name="Nagy L.G."/>
            <person name="Martin F.M."/>
        </authorList>
    </citation>
    <scope>NUCLEOTIDE SEQUENCE</scope>
    <source>
        <strain evidence="1">UP504</strain>
    </source>
</reference>